<reference evidence="1 2" key="1">
    <citation type="submission" date="2016-01" db="EMBL/GenBank/DDBJ databases">
        <authorList>
            <person name="Regsiter A."/>
            <person name="william w."/>
        </authorList>
    </citation>
    <scope>NUCLEOTIDE SEQUENCE [LARGE SCALE GENOMIC DNA]</scope>
    <source>
        <strain evidence="1 2">B6</strain>
    </source>
</reference>
<name>A0A822V946_AGRTU</name>
<proteinExistence type="predicted"/>
<dbReference type="AlphaFoldDB" id="A0A822V946"/>
<comment type="caution">
    <text evidence="1">The sequence shown here is derived from an EMBL/GenBank/DDBJ whole genome shotgun (WGS) entry which is preliminary data.</text>
</comment>
<sequence length="55" mass="5876">MTCVKMCKWAETTSVKMLVGAARAKYAAVVLGLYDRLGVCSGSSPSLRHSGLELE</sequence>
<protein>
    <submittedName>
        <fullName evidence="1">Uncharacterized protein</fullName>
    </submittedName>
</protein>
<dbReference type="Proteomes" id="UP000192074">
    <property type="component" value="Unassembled WGS sequence"/>
</dbReference>
<dbReference type="EMBL" id="FCNL01000034">
    <property type="protein sequence ID" value="CVI23213.1"/>
    <property type="molecule type" value="Genomic_DNA"/>
</dbReference>
<accession>A0A822V946</accession>
<gene>
    <name evidence="1" type="ORF">AGR4A_Lc40824</name>
</gene>
<evidence type="ECO:0000313" key="1">
    <source>
        <dbReference type="EMBL" id="CVI23213.1"/>
    </source>
</evidence>
<organism evidence="1 2">
    <name type="scientific">Agrobacterium tumefaciens str. B6</name>
    <dbReference type="NCBI Taxonomy" id="1183423"/>
    <lineage>
        <taxon>Bacteria</taxon>
        <taxon>Pseudomonadati</taxon>
        <taxon>Pseudomonadota</taxon>
        <taxon>Alphaproteobacteria</taxon>
        <taxon>Hyphomicrobiales</taxon>
        <taxon>Rhizobiaceae</taxon>
        <taxon>Rhizobium/Agrobacterium group</taxon>
        <taxon>Agrobacterium</taxon>
        <taxon>Agrobacterium tumefaciens complex</taxon>
    </lineage>
</organism>
<evidence type="ECO:0000313" key="2">
    <source>
        <dbReference type="Proteomes" id="UP000192074"/>
    </source>
</evidence>